<organism evidence="2 3">
    <name type="scientific">Esox lucius</name>
    <name type="common">Northern pike</name>
    <dbReference type="NCBI Taxonomy" id="8010"/>
    <lineage>
        <taxon>Eukaryota</taxon>
        <taxon>Metazoa</taxon>
        <taxon>Chordata</taxon>
        <taxon>Craniata</taxon>
        <taxon>Vertebrata</taxon>
        <taxon>Euteleostomi</taxon>
        <taxon>Actinopterygii</taxon>
        <taxon>Neopterygii</taxon>
        <taxon>Teleostei</taxon>
        <taxon>Protacanthopterygii</taxon>
        <taxon>Esociformes</taxon>
        <taxon>Esocidae</taxon>
        <taxon>Esox</taxon>
    </lineage>
</organism>
<reference evidence="2" key="4">
    <citation type="submission" date="2025-09" db="UniProtKB">
        <authorList>
            <consortium name="Ensembl"/>
        </authorList>
    </citation>
    <scope>IDENTIFICATION</scope>
</reference>
<dbReference type="Pfam" id="PF05705">
    <property type="entry name" value="DUF829"/>
    <property type="match status" value="1"/>
</dbReference>
<reference evidence="3" key="1">
    <citation type="journal article" date="2014" name="PLoS ONE">
        <title>The genome and linkage map of the northern pike (Esox lucius): conserved synteny revealed between the salmonid sister group and the Neoteleostei.</title>
        <authorList>
            <person name="Rondeau E.B."/>
            <person name="Minkley D.R."/>
            <person name="Leong J.S."/>
            <person name="Messmer A.M."/>
            <person name="Jantzen J.R."/>
            <person name="von Schalburg K.R."/>
            <person name="Lemon C."/>
            <person name="Bird N.H."/>
            <person name="Koop B.F."/>
        </authorList>
    </citation>
    <scope>NUCLEOTIDE SEQUENCE</scope>
</reference>
<dbReference type="RefSeq" id="XP_019898270.2">
    <property type="nucleotide sequence ID" value="XM_020042711.3"/>
</dbReference>
<sequence length="352" mass="39780">MDGFSSLVGIFKSFLGFICRIFYSLSDLDMSVMVGRVNVQRVTRSITYYYTSRTPWGNSSSHSPPTLSPLPSKTDTPPTSRPNLSDLPSHPVVSSSLTPSTSDVPKHSASLTSTPTRPLLLLFPWLGARPSAVAKYQNIYLDRGLDVLTVNSDVWHFLWPRWGLEYAAEVLDILDDHRFKGRPLLVHAFSIGGYTFSQMLTQVVRAPDKYPGLAQRVVGHVYDSMVVGTLEHMATGLGKTMFPRVEPLVRHTAMFYFWLFKSKTVDYYDRAIKVIYDNPITAPALFFFCENDALCDPVAVEAIIDTWRRRGVTVDAKKWKESVHAGHLRCHPEEYLSTLERCLNLPLIRSKM</sequence>
<feature type="region of interest" description="Disordered" evidence="1">
    <location>
        <begin position="56"/>
        <end position="112"/>
    </location>
</feature>
<evidence type="ECO:0000313" key="2">
    <source>
        <dbReference type="Ensembl" id="ENSELUP00000000192.2"/>
    </source>
</evidence>
<dbReference type="Proteomes" id="UP000265140">
    <property type="component" value="Chromosome 23"/>
</dbReference>
<dbReference type="InterPro" id="IPR029058">
    <property type="entry name" value="AB_hydrolase_fold"/>
</dbReference>
<reference evidence="2" key="2">
    <citation type="submission" date="2020-02" db="EMBL/GenBank/DDBJ databases">
        <title>Esox lucius (northern pike) genome, fEsoLuc1, primary haplotype.</title>
        <authorList>
            <person name="Myers G."/>
            <person name="Karagic N."/>
            <person name="Meyer A."/>
            <person name="Pippel M."/>
            <person name="Reichard M."/>
            <person name="Winkler S."/>
            <person name="Tracey A."/>
            <person name="Sims Y."/>
            <person name="Howe K."/>
            <person name="Rhie A."/>
            <person name="Formenti G."/>
            <person name="Durbin R."/>
            <person name="Fedrigo O."/>
            <person name="Jarvis E.D."/>
        </authorList>
    </citation>
    <scope>NUCLEOTIDE SEQUENCE [LARGE SCALE GENOMIC DNA]</scope>
</reference>
<proteinExistence type="predicted"/>
<dbReference type="OMA" id="GVMHFLW"/>
<keyword evidence="3" id="KW-1185">Reference proteome</keyword>
<dbReference type="GeneID" id="105020385"/>
<accession>A0A3P8XAY5</accession>
<evidence type="ECO:0000313" key="3">
    <source>
        <dbReference type="Proteomes" id="UP000265140"/>
    </source>
</evidence>
<dbReference type="SUPFAM" id="SSF53474">
    <property type="entry name" value="alpha/beta-Hydrolases"/>
    <property type="match status" value="1"/>
</dbReference>
<dbReference type="Gene3D" id="3.40.50.1820">
    <property type="entry name" value="alpha/beta hydrolase"/>
    <property type="match status" value="1"/>
</dbReference>
<dbReference type="STRING" id="8010.ENSELUP00000000192"/>
<dbReference type="PANTHER" id="PTHR20908:SF4">
    <property type="entry name" value="SI:DKEY-5I3.5"/>
    <property type="match status" value="1"/>
</dbReference>
<dbReference type="PANTHER" id="PTHR20908">
    <property type="entry name" value="LD15586P"/>
    <property type="match status" value="1"/>
</dbReference>
<dbReference type="GeneTree" id="ENSGT00530000064743"/>
<name>A0A3P8XAY5_ESOLU</name>
<dbReference type="OrthoDB" id="77878at2759"/>
<dbReference type="InParanoid" id="A0A3P8XAY5"/>
<dbReference type="GO" id="GO:0017171">
    <property type="term" value="F:serine hydrolase activity"/>
    <property type="evidence" value="ECO:0007669"/>
    <property type="project" value="TreeGrafter"/>
</dbReference>
<dbReference type="Bgee" id="ENSELUG00000001809">
    <property type="expression patterns" value="Expressed in liver and 15 other cell types or tissues"/>
</dbReference>
<dbReference type="KEGG" id="els:105020385"/>
<dbReference type="Ensembl" id="ENSELUT00000019478.3">
    <property type="protein sequence ID" value="ENSELUP00000000192.2"/>
    <property type="gene ID" value="ENSELUG00000001809.3"/>
</dbReference>
<protein>
    <submittedName>
        <fullName evidence="2">Uncharacterized protein</fullName>
    </submittedName>
</protein>
<evidence type="ECO:0000256" key="1">
    <source>
        <dbReference type="SAM" id="MobiDB-lite"/>
    </source>
</evidence>
<reference evidence="2" key="3">
    <citation type="submission" date="2025-08" db="UniProtKB">
        <authorList>
            <consortium name="Ensembl"/>
        </authorList>
    </citation>
    <scope>IDENTIFICATION</scope>
</reference>
<dbReference type="AlphaFoldDB" id="A0A3P8XAY5"/>
<dbReference type="InterPro" id="IPR008547">
    <property type="entry name" value="DUF829_TMEM53"/>
</dbReference>